<sequence>MKTSVLLRNFMDPQAVVNHPQLHRVVFSQREHHQEAGRDEGSRSEERRGAGSVVTGTSVACLTQRKEGKMSYKKTTESPPLRRSLRTNIKAEGTLETKQLYKLLQLVHQQNEKEVVKMVHNGVPDLINLTEPNDGYSALHMVSMVNDVEMAEVLLTLNAHPDIQNLMGQTPLMICAEKGYVDMVKLLTNYQASVKFLDKEGRGVLFYCIGPTDMHRQIQEIIMSTDIDVTNVSNSGKSAFLFACEHAKDCENLCMQLIERGADPNAADPETKNTPLMAAIKSGSVALVRAILQKGGNPDDVDNQQLHAAHFAATGGFVEMLSLLSAYAADFNMVSVSGNTPLHAAAAEGHDVCCRFLIQRGCNVMTKNQLKLAASQVAKQNRCKAALKELKAAEKAQKAGKLKPLIDPARLHDWSLEHKEELTRAFQPEEEASPFIPEETFLSVLQAHHAPVTNETLQTIYNNFVGKQRGEIDIDDFFTGNGFLPKKYQLSTFLPKVKKSKTRSRKMYKTNKEKSPQSPDVMDPGEASERTQDPSLFFDSMDVYININKCLRKNDFETLRLAFSQKIPVDIRDNLYKTPLMNACISGNYEMARFLIEHGANVNTHDQLKWSNLHHACLGGHTDIVKLLLEHGAVVDARTTNDVTPLMRAIQSCQLSCVDLLIKSGANVMATDKHGQSCLFLAQKSGNAQIETLLKNAPNHLEENEDPPEPPEMEKGSPSATAKGCMVALNPAAADQCITLPSKTIWGKKVVTTLKLKRRIEERHVHFAEDIMTVSDESEINSQISSTAGPSKTPKRSPSKRKQ</sequence>
<feature type="region of interest" description="Disordered" evidence="2">
    <location>
        <begin position="699"/>
        <end position="722"/>
    </location>
</feature>
<feature type="repeat" description="ANK" evidence="1">
    <location>
        <begin position="134"/>
        <end position="166"/>
    </location>
</feature>
<comment type="caution">
    <text evidence="3">The sequence shown here is derived from an EMBL/GenBank/DDBJ whole genome shotgun (WGS) entry which is preliminary data.</text>
</comment>
<dbReference type="PRINTS" id="PR01415">
    <property type="entry name" value="ANKYRIN"/>
</dbReference>
<feature type="region of interest" description="Disordered" evidence="2">
    <location>
        <begin position="774"/>
        <end position="803"/>
    </location>
</feature>
<reference evidence="3" key="1">
    <citation type="submission" date="2018-07" db="EMBL/GenBank/DDBJ databases">
        <title>Comparative genomics of catfishes provides insights into carnivory and benthic adaptation.</title>
        <authorList>
            <person name="Zhang Y."/>
            <person name="Wang D."/>
            <person name="Peng Z."/>
            <person name="Zheng S."/>
            <person name="Shao F."/>
            <person name="Tao W."/>
        </authorList>
    </citation>
    <scope>NUCLEOTIDE SEQUENCE</scope>
    <source>
        <strain evidence="3">Chongqing</strain>
    </source>
</reference>
<dbReference type="Pfam" id="PF12796">
    <property type="entry name" value="Ank_2"/>
    <property type="match status" value="3"/>
</dbReference>
<gene>
    <name evidence="3" type="ORF">C0J50_17509</name>
</gene>
<dbReference type="InterPro" id="IPR002110">
    <property type="entry name" value="Ankyrin_rpt"/>
</dbReference>
<feature type="repeat" description="ANK" evidence="1">
    <location>
        <begin position="575"/>
        <end position="607"/>
    </location>
</feature>
<dbReference type="AlphaFoldDB" id="A0AAD5AWT9"/>
<keyword evidence="4" id="KW-1185">Reference proteome</keyword>
<feature type="compositionally biased region" description="Polar residues" evidence="2">
    <location>
        <begin position="780"/>
        <end position="789"/>
    </location>
</feature>
<feature type="repeat" description="ANK" evidence="1">
    <location>
        <begin position="641"/>
        <end position="673"/>
    </location>
</feature>
<evidence type="ECO:0000256" key="2">
    <source>
        <dbReference type="SAM" id="MobiDB-lite"/>
    </source>
</evidence>
<evidence type="ECO:0000256" key="1">
    <source>
        <dbReference type="PROSITE-ProRule" id="PRU00023"/>
    </source>
</evidence>
<dbReference type="PANTHER" id="PTHR24127">
    <property type="entry name" value="ANKYRIN REPEAT AND EF-HAND DOMAIN-CONTAINING PROTEIN 1"/>
    <property type="match status" value="1"/>
</dbReference>
<proteinExistence type="predicted"/>
<evidence type="ECO:0000313" key="4">
    <source>
        <dbReference type="Proteomes" id="UP001205998"/>
    </source>
</evidence>
<dbReference type="Proteomes" id="UP001205998">
    <property type="component" value="Unassembled WGS sequence"/>
</dbReference>
<feature type="region of interest" description="Disordered" evidence="2">
    <location>
        <begin position="501"/>
        <end position="532"/>
    </location>
</feature>
<organism evidence="3 4">
    <name type="scientific">Silurus asotus</name>
    <name type="common">Amur catfish</name>
    <name type="synonym">Parasilurus asotus</name>
    <dbReference type="NCBI Taxonomy" id="30991"/>
    <lineage>
        <taxon>Eukaryota</taxon>
        <taxon>Metazoa</taxon>
        <taxon>Chordata</taxon>
        <taxon>Craniata</taxon>
        <taxon>Vertebrata</taxon>
        <taxon>Euteleostomi</taxon>
        <taxon>Actinopterygii</taxon>
        <taxon>Neopterygii</taxon>
        <taxon>Teleostei</taxon>
        <taxon>Ostariophysi</taxon>
        <taxon>Siluriformes</taxon>
        <taxon>Siluridae</taxon>
        <taxon>Silurus</taxon>
    </lineage>
</organism>
<feature type="compositionally biased region" description="Basic and acidic residues" evidence="2">
    <location>
        <begin position="29"/>
        <end position="49"/>
    </location>
</feature>
<dbReference type="PANTHER" id="PTHR24127:SF1">
    <property type="entry name" value="ANKYRIN REPEAT AND EF-HAND DOMAIN-CONTAINING PROTEIN 1"/>
    <property type="match status" value="1"/>
</dbReference>
<dbReference type="SUPFAM" id="SSF48403">
    <property type="entry name" value="Ankyrin repeat"/>
    <property type="match status" value="2"/>
</dbReference>
<dbReference type="PROSITE" id="PS50088">
    <property type="entry name" value="ANK_REPEAT"/>
    <property type="match status" value="7"/>
</dbReference>
<name>A0AAD5AWT9_SILAS</name>
<dbReference type="PROSITE" id="PS50297">
    <property type="entry name" value="ANK_REP_REGION"/>
    <property type="match status" value="7"/>
</dbReference>
<dbReference type="Gene3D" id="1.25.40.20">
    <property type="entry name" value="Ankyrin repeat-containing domain"/>
    <property type="match status" value="4"/>
</dbReference>
<accession>A0AAD5AWT9</accession>
<dbReference type="SMART" id="SM00248">
    <property type="entry name" value="ANK"/>
    <property type="match status" value="9"/>
</dbReference>
<feature type="repeat" description="ANK" evidence="1">
    <location>
        <begin position="337"/>
        <end position="369"/>
    </location>
</feature>
<dbReference type="InterPro" id="IPR052801">
    <property type="entry name" value="Ankyrin-EF-hand"/>
</dbReference>
<feature type="compositionally biased region" description="Basic residues" evidence="2">
    <location>
        <begin position="793"/>
        <end position="803"/>
    </location>
</feature>
<dbReference type="EMBL" id="MU551607">
    <property type="protein sequence ID" value="KAI5623002.1"/>
    <property type="molecule type" value="Genomic_DNA"/>
</dbReference>
<evidence type="ECO:0000313" key="3">
    <source>
        <dbReference type="EMBL" id="KAI5623002.1"/>
    </source>
</evidence>
<dbReference type="InterPro" id="IPR036770">
    <property type="entry name" value="Ankyrin_rpt-contain_sf"/>
</dbReference>
<protein>
    <submittedName>
        <fullName evidence="3">Ankyrin repeat and EF-hand domain-containing protein 1</fullName>
    </submittedName>
</protein>
<dbReference type="Pfam" id="PF00023">
    <property type="entry name" value="Ank"/>
    <property type="match status" value="1"/>
</dbReference>
<feature type="repeat" description="ANK" evidence="1">
    <location>
        <begin position="608"/>
        <end position="640"/>
    </location>
</feature>
<feature type="region of interest" description="Disordered" evidence="2">
    <location>
        <begin position="29"/>
        <end position="56"/>
    </location>
</feature>
<feature type="repeat" description="ANK" evidence="1">
    <location>
        <begin position="167"/>
        <end position="199"/>
    </location>
</feature>
<keyword evidence="1" id="KW-0040">ANK repeat</keyword>
<feature type="repeat" description="ANK" evidence="1">
    <location>
        <begin position="271"/>
        <end position="303"/>
    </location>
</feature>